<name>A0A229P1Q5_9BACL</name>
<evidence type="ECO:0000313" key="3">
    <source>
        <dbReference type="Proteomes" id="UP000215145"/>
    </source>
</evidence>
<proteinExistence type="predicted"/>
<dbReference type="Pfam" id="PF07755">
    <property type="entry name" value="DUF1611"/>
    <property type="match status" value="1"/>
</dbReference>
<dbReference type="SUPFAM" id="SSF52540">
    <property type="entry name" value="P-loop containing nucleoside triphosphate hydrolases"/>
    <property type="match status" value="1"/>
</dbReference>
<evidence type="ECO:0000259" key="1">
    <source>
        <dbReference type="Pfam" id="PF07755"/>
    </source>
</evidence>
<dbReference type="InterPro" id="IPR027417">
    <property type="entry name" value="P-loop_NTPase"/>
</dbReference>
<evidence type="ECO:0000313" key="2">
    <source>
        <dbReference type="EMBL" id="OXM15894.1"/>
    </source>
</evidence>
<dbReference type="Proteomes" id="UP000215145">
    <property type="component" value="Unassembled WGS sequence"/>
</dbReference>
<dbReference type="RefSeq" id="WP_089522983.1">
    <property type="nucleotide sequence ID" value="NZ_NMUQ01000001.1"/>
</dbReference>
<accession>A0A229P1Q5</accession>
<feature type="domain" description="D-glutamate N-acetyltransferase-like C-terminal" evidence="1">
    <location>
        <begin position="178"/>
        <end position="293"/>
    </location>
</feature>
<gene>
    <name evidence="2" type="ORF">CGZ75_04050</name>
</gene>
<organism evidence="2 3">
    <name type="scientific">Paenibacillus herberti</name>
    <dbReference type="NCBI Taxonomy" id="1619309"/>
    <lineage>
        <taxon>Bacteria</taxon>
        <taxon>Bacillati</taxon>
        <taxon>Bacillota</taxon>
        <taxon>Bacilli</taxon>
        <taxon>Bacillales</taxon>
        <taxon>Paenibacillaceae</taxon>
        <taxon>Paenibacillus</taxon>
    </lineage>
</organism>
<keyword evidence="3" id="KW-1185">Reference proteome</keyword>
<dbReference type="AlphaFoldDB" id="A0A229P1Q5"/>
<reference evidence="2 3" key="1">
    <citation type="submission" date="2017-07" db="EMBL/GenBank/DDBJ databases">
        <title>Paenibacillus herberti R33 genome sequencing and assembly.</title>
        <authorList>
            <person name="Su W."/>
        </authorList>
    </citation>
    <scope>NUCLEOTIDE SEQUENCE [LARGE SCALE GENOMIC DNA]</scope>
    <source>
        <strain evidence="2 3">R33</strain>
    </source>
</reference>
<dbReference type="Gene3D" id="3.40.50.720">
    <property type="entry name" value="NAD(P)-binding Rossmann-like Domain"/>
    <property type="match status" value="1"/>
</dbReference>
<sequence>MENAVLYPFNKITQGMIRFRDLTDFTVKAVVDFVQHRGCDAGVLIGEEGAGIPVTDHVEEALQGADVLILNDPGTPFGNNESVYGEYNLKSLWRMMVMTASEKKIRIVSVHEIIEQDTLLWMEEHGIAIEVGPQIPSRLEERLNQEYAFPSQGGETAVYLNYFDLDSRLSAFNQNICKVGIFATRGCLGKFTAQMTLFRGLKLAGEQAKAIITEPTAPFFSQPGGDIMKFIAHRPLSHYPYYINAAVREAEEEGCDFVLLSGQGSLLPNENFVIAATKISYLCAFKPDHTVLIAGYDDNDQIRDSLDLLRIYGNGKAPFAILIPDKYEVGFGAYVTKTPEEMESRKEEIRQLFNAEHVESVLDIGKLAQKLIEYKNGALSRESGMVAG</sequence>
<dbReference type="EMBL" id="NMUQ01000001">
    <property type="protein sequence ID" value="OXM15894.1"/>
    <property type="molecule type" value="Genomic_DNA"/>
</dbReference>
<dbReference type="OrthoDB" id="2545757at2"/>
<dbReference type="Gene3D" id="3.40.50.300">
    <property type="entry name" value="P-loop containing nucleotide triphosphate hydrolases"/>
    <property type="match status" value="1"/>
</dbReference>
<protein>
    <recommendedName>
        <fullName evidence="1">D-glutamate N-acetyltransferase-like C-terminal domain-containing protein</fullName>
    </recommendedName>
</protein>
<comment type="caution">
    <text evidence="2">The sequence shown here is derived from an EMBL/GenBank/DDBJ whole genome shotgun (WGS) entry which is preliminary data.</text>
</comment>
<dbReference type="InterPro" id="IPR035086">
    <property type="entry name" value="DgcN-like_C"/>
</dbReference>